<keyword evidence="8 16" id="KW-0862">Zinc</keyword>
<dbReference type="GO" id="GO:0003677">
    <property type="term" value="F:DNA binding"/>
    <property type="evidence" value="ECO:0007669"/>
    <property type="project" value="UniProtKB-UniRule"/>
</dbReference>
<dbReference type="InterPro" id="IPR038575">
    <property type="entry name" value="E6_sf"/>
</dbReference>
<keyword evidence="14 16" id="KW-0899">Viral immunoevasion</keyword>
<evidence type="ECO:0000256" key="12">
    <source>
        <dbReference type="ARBA" id="ARBA00023163"/>
    </source>
</evidence>
<evidence type="ECO:0000256" key="17">
    <source>
        <dbReference type="RuleBase" id="RU363123"/>
    </source>
</evidence>
<organism evidence="18 19">
    <name type="scientific">Human papillomavirus 157</name>
    <dbReference type="NCBI Taxonomy" id="2259331"/>
    <lineage>
        <taxon>Viruses</taxon>
        <taxon>Monodnaviria</taxon>
        <taxon>Shotokuvirae</taxon>
        <taxon>Cossaviricota</taxon>
        <taxon>Papovaviricetes</taxon>
        <taxon>Zurhausenvirales</taxon>
        <taxon>Papillomaviridae</taxon>
        <taxon>Firstpapillomavirinae</taxon>
        <taxon>Gammapapillomavirus</taxon>
        <taxon>Gammapapillomavirus 12</taxon>
    </lineage>
</organism>
<dbReference type="GO" id="GO:0030430">
    <property type="term" value="C:host cell cytoplasm"/>
    <property type="evidence" value="ECO:0007669"/>
    <property type="project" value="UniProtKB-SubCell"/>
</dbReference>
<evidence type="ECO:0000256" key="7">
    <source>
        <dbReference type="ARBA" id="ARBA00022771"/>
    </source>
</evidence>
<comment type="subcellular location">
    <subcellularLocation>
        <location evidence="16 17">Host cytoplasm</location>
    </subcellularLocation>
    <subcellularLocation>
        <location evidence="16 17">Host nucleus</location>
    </subcellularLocation>
</comment>
<keyword evidence="11 16" id="KW-0010">Activator</keyword>
<evidence type="ECO:0000256" key="10">
    <source>
        <dbReference type="ARBA" id="ARBA00023125"/>
    </source>
</evidence>
<comment type="function">
    <text evidence="16">Plays a major role in the induction and maintenance of cellular transformation. E6 associates with host UBE3A/E6-AP ubiquitin-protein ligase and modulates its activity. Protects host keratinocytes from apoptosis by mediating the degradation of host BAK1. May also inhibit host immune response.</text>
</comment>
<keyword evidence="3 16" id="KW-1048">Host nucleus</keyword>
<evidence type="ECO:0000256" key="4">
    <source>
        <dbReference type="ARBA" id="ARBA00022581"/>
    </source>
</evidence>
<dbReference type="GO" id="GO:0039502">
    <property type="term" value="P:symbiont-mediated suppression of host type I interferon-mediated signaling pathway"/>
    <property type="evidence" value="ECO:0007669"/>
    <property type="project" value="UniProtKB-UniRule"/>
</dbReference>
<evidence type="ECO:0000256" key="14">
    <source>
        <dbReference type="ARBA" id="ARBA00023280"/>
    </source>
</evidence>
<evidence type="ECO:0000256" key="2">
    <source>
        <dbReference type="ARBA" id="ARBA00022518"/>
    </source>
</evidence>
<feature type="zinc finger region" evidence="16">
    <location>
        <begin position="26"/>
        <end position="62"/>
    </location>
</feature>
<sequence length="138" mass="16372">METPPTRLDQYCKQHGISFFELRIQCIFCRHICSLVDLAAFYHKCLRLVWKDEVCYACCTACLKLSAKFELENYYQCSISSQFFEDIVRKPLQEIVIRCLKCFALLDIMEKLDHLRNCRDVHLVRGHWRADCRNCAPK</sequence>
<dbReference type="SUPFAM" id="SSF161229">
    <property type="entry name" value="E6 C-terminal domain-like"/>
    <property type="match status" value="2"/>
</dbReference>
<comment type="similarity">
    <text evidence="1 16 17">Belongs to the papillomaviridae E6 protein family.</text>
</comment>
<keyword evidence="7 16" id="KW-0863">Zinc-finger</keyword>
<keyword evidence="15 16" id="KW-1119">Modulation of host cell apoptosis by virus</keyword>
<dbReference type="Gene3D" id="3.30.240.40">
    <property type="entry name" value="E6 early regulatory protein"/>
    <property type="match status" value="2"/>
</dbReference>
<evidence type="ECO:0000256" key="8">
    <source>
        <dbReference type="ARBA" id="ARBA00022833"/>
    </source>
</evidence>
<keyword evidence="12 16" id="KW-0804">Transcription</keyword>
<dbReference type="GO" id="GO:0006355">
    <property type="term" value="P:regulation of DNA-templated transcription"/>
    <property type="evidence" value="ECO:0007669"/>
    <property type="project" value="UniProtKB-UniRule"/>
</dbReference>
<protein>
    <recommendedName>
        <fullName evidence="16 17">Protein E6</fullName>
    </recommendedName>
</protein>
<evidence type="ECO:0000256" key="6">
    <source>
        <dbReference type="ARBA" id="ARBA00022723"/>
    </source>
</evidence>
<dbReference type="GO" id="GO:0039648">
    <property type="term" value="P:symbiont-mediated perturbation of host ubiquitin-like protein modification"/>
    <property type="evidence" value="ECO:0007669"/>
    <property type="project" value="UniProtKB-UniRule"/>
</dbReference>
<comment type="subunit">
    <text evidence="16">Forms homodimers. Interacts with ubiquitin-protein ligase UBE3A/E6-AP; this interaction stimulates UBE3A ubiquitin activity. Interacts with host BAK1.</text>
</comment>
<name>A0A166FIH9_9PAPI</name>
<reference evidence="18 19" key="1">
    <citation type="journal article" date="2016" name="Infect. Genet. Evol.">
        <title>Characterization of novel human papillomavirus types 157, 158 and 205 from healthy skin and recombination analysis in genus ?-Papillomavirus.</title>
        <authorList>
            <person name="Bolatti E.M."/>
            <person name="Chouhy D."/>
            <person name="Casal P.E."/>
            <person name="Perez G.R."/>
            <person name="Stella E.J."/>
            <person name="Sanchez A."/>
            <person name="Gorosito M."/>
            <person name="Bussy R.F."/>
            <person name="Giri A.A."/>
        </authorList>
    </citation>
    <scope>NUCLEOTIDE SEQUENCE [LARGE SCALE GENOMIC DNA]</scope>
    <source>
        <strain evidence="18">GC08</strain>
    </source>
</reference>
<evidence type="ECO:0000256" key="3">
    <source>
        <dbReference type="ARBA" id="ARBA00022562"/>
    </source>
</evidence>
<evidence type="ECO:0000256" key="5">
    <source>
        <dbReference type="ARBA" id="ARBA00022632"/>
    </source>
</evidence>
<dbReference type="GO" id="GO:0008270">
    <property type="term" value="F:zinc ion binding"/>
    <property type="evidence" value="ECO:0007669"/>
    <property type="project" value="UniProtKB-KW"/>
</dbReference>
<dbReference type="Pfam" id="PF00518">
    <property type="entry name" value="E6"/>
    <property type="match status" value="1"/>
</dbReference>
<evidence type="ECO:0000256" key="13">
    <source>
        <dbReference type="ARBA" id="ARBA00023200"/>
    </source>
</evidence>
<keyword evidence="13 16" id="KW-1035">Host cytoplasm</keyword>
<gene>
    <name evidence="16" type="primary">E6</name>
</gene>
<keyword evidence="6 16" id="KW-0479">Metal-binding</keyword>
<keyword evidence="5 16" id="KW-1090">Inhibition of host innate immune response by virus</keyword>
<dbReference type="EMBL" id="KT698166">
    <property type="protein sequence ID" value="ANA05265.1"/>
    <property type="molecule type" value="Genomic_DNA"/>
</dbReference>
<keyword evidence="2 16" id="KW-0244">Early protein</keyword>
<dbReference type="GO" id="GO:0006351">
    <property type="term" value="P:DNA-templated transcription"/>
    <property type="evidence" value="ECO:0007669"/>
    <property type="project" value="UniProtKB-UniRule"/>
</dbReference>
<evidence type="ECO:0000313" key="19">
    <source>
        <dbReference type="Proteomes" id="UP000153518"/>
    </source>
</evidence>
<accession>A0A166FIH9</accession>
<dbReference type="GO" id="GO:0042025">
    <property type="term" value="C:host cell nucleus"/>
    <property type="evidence" value="ECO:0007669"/>
    <property type="project" value="UniProtKB-SubCell"/>
</dbReference>
<keyword evidence="10 16" id="KW-0238">DNA-binding</keyword>
<dbReference type="GO" id="GO:0052170">
    <property type="term" value="P:symbiont-mediated suppression of host innate immune response"/>
    <property type="evidence" value="ECO:0007669"/>
    <property type="project" value="UniProtKB-KW"/>
</dbReference>
<keyword evidence="9 16" id="KW-0805">Transcription regulation</keyword>
<feature type="zinc finger region" evidence="16">
    <location>
        <begin position="99"/>
        <end position="135"/>
    </location>
</feature>
<evidence type="ECO:0000313" key="18">
    <source>
        <dbReference type="EMBL" id="ANA05265.1"/>
    </source>
</evidence>
<evidence type="ECO:0000256" key="11">
    <source>
        <dbReference type="ARBA" id="ARBA00023159"/>
    </source>
</evidence>
<evidence type="ECO:0000256" key="9">
    <source>
        <dbReference type="ARBA" id="ARBA00023015"/>
    </source>
</evidence>
<dbReference type="HAMAP" id="MF_04006">
    <property type="entry name" value="HPV_E6"/>
    <property type="match status" value="1"/>
</dbReference>
<dbReference type="Proteomes" id="UP000153518">
    <property type="component" value="Segment"/>
</dbReference>
<comment type="caution">
    <text evidence="16">Lacks conserved residue(s) required for the propagation of feature annotation.</text>
</comment>
<dbReference type="GO" id="GO:0052150">
    <property type="term" value="P:symbiont-mediated perturbation of host apoptosis"/>
    <property type="evidence" value="ECO:0007669"/>
    <property type="project" value="UniProtKB-KW"/>
</dbReference>
<evidence type="ECO:0000256" key="16">
    <source>
        <dbReference type="HAMAP-Rule" id="MF_04006"/>
    </source>
</evidence>
<evidence type="ECO:0000256" key="15">
    <source>
        <dbReference type="ARBA" id="ARBA00023323"/>
    </source>
</evidence>
<dbReference type="InterPro" id="IPR001334">
    <property type="entry name" value="E6"/>
</dbReference>
<evidence type="ECO:0000256" key="1">
    <source>
        <dbReference type="ARBA" id="ARBA00006346"/>
    </source>
</evidence>
<proteinExistence type="inferred from homology"/>
<keyword evidence="4 16" id="KW-0945">Host-virus interaction</keyword>